<feature type="compositionally biased region" description="Basic and acidic residues" evidence="1">
    <location>
        <begin position="99"/>
        <end position="110"/>
    </location>
</feature>
<feature type="compositionally biased region" description="Basic and acidic residues" evidence="1">
    <location>
        <begin position="69"/>
        <end position="90"/>
    </location>
</feature>
<gene>
    <name evidence="2" type="ORF">PLEPLA_LOCUS618</name>
</gene>
<organism evidence="2 3">
    <name type="scientific">Pleuronectes platessa</name>
    <name type="common">European plaice</name>
    <dbReference type="NCBI Taxonomy" id="8262"/>
    <lineage>
        <taxon>Eukaryota</taxon>
        <taxon>Metazoa</taxon>
        <taxon>Chordata</taxon>
        <taxon>Craniata</taxon>
        <taxon>Vertebrata</taxon>
        <taxon>Euteleostomi</taxon>
        <taxon>Actinopterygii</taxon>
        <taxon>Neopterygii</taxon>
        <taxon>Teleostei</taxon>
        <taxon>Neoteleostei</taxon>
        <taxon>Acanthomorphata</taxon>
        <taxon>Carangaria</taxon>
        <taxon>Pleuronectiformes</taxon>
        <taxon>Pleuronectoidei</taxon>
        <taxon>Pleuronectidae</taxon>
        <taxon>Pleuronectes</taxon>
    </lineage>
</organism>
<reference evidence="2" key="1">
    <citation type="submission" date="2020-03" db="EMBL/GenBank/DDBJ databases">
        <authorList>
            <person name="Weist P."/>
        </authorList>
    </citation>
    <scope>NUCLEOTIDE SEQUENCE</scope>
</reference>
<name>A0A9N7Y589_PLEPL</name>
<dbReference type="AlphaFoldDB" id="A0A9N7Y589"/>
<feature type="region of interest" description="Disordered" evidence="1">
    <location>
        <begin position="64"/>
        <end position="110"/>
    </location>
</feature>
<evidence type="ECO:0000313" key="2">
    <source>
        <dbReference type="EMBL" id="CAB1412922.1"/>
    </source>
</evidence>
<accession>A0A9N7Y589</accession>
<evidence type="ECO:0000256" key="1">
    <source>
        <dbReference type="SAM" id="MobiDB-lite"/>
    </source>
</evidence>
<evidence type="ECO:0000313" key="3">
    <source>
        <dbReference type="Proteomes" id="UP001153269"/>
    </source>
</evidence>
<dbReference type="EMBL" id="CADEAL010000025">
    <property type="protein sequence ID" value="CAB1412922.1"/>
    <property type="molecule type" value="Genomic_DNA"/>
</dbReference>
<dbReference type="Proteomes" id="UP001153269">
    <property type="component" value="Unassembled WGS sequence"/>
</dbReference>
<keyword evidence="3" id="KW-1185">Reference proteome</keyword>
<proteinExistence type="predicted"/>
<feature type="compositionally biased region" description="Basic and acidic residues" evidence="1">
    <location>
        <begin position="1"/>
        <end position="12"/>
    </location>
</feature>
<sequence>MSGRPSEDRRVGLEGALPASDTPAQRWHGEQHIDTPTETSGMPPQKLCNGELLSPLLSHTNHTLRLARPMRDGEAEEGRGVRAREAEGRESGMVSAESGGEKKDGDAPIM</sequence>
<comment type="caution">
    <text evidence="2">The sequence shown here is derived from an EMBL/GenBank/DDBJ whole genome shotgun (WGS) entry which is preliminary data.</text>
</comment>
<protein>
    <submittedName>
        <fullName evidence="2">Uncharacterized protein</fullName>
    </submittedName>
</protein>
<feature type="region of interest" description="Disordered" evidence="1">
    <location>
        <begin position="1"/>
        <end position="50"/>
    </location>
</feature>